<feature type="domain" description="DUF4395" evidence="2">
    <location>
        <begin position="29"/>
        <end position="161"/>
    </location>
</feature>
<sequence>MSQLDKHSFFTSPMFAMGQSFKGESGLRVNETATRARAGLLNILSMVTIFILLWKPELDPVIYVGPYVIFDMTVAAIFGLTPLSPSGLLGTAMTLRLPPLWKPAKPKQFAWTLGAIIGISCLAFRLPDFSVEWLLAVLGICFVLTWLEAVMGFCVGCWMHAKLFGCEECRLN</sequence>
<dbReference type="Proteomes" id="UP001202831">
    <property type="component" value="Unassembled WGS sequence"/>
</dbReference>
<keyword evidence="1" id="KW-0472">Membrane</keyword>
<keyword evidence="4" id="KW-1185">Reference proteome</keyword>
<keyword evidence="1" id="KW-1133">Transmembrane helix</keyword>
<keyword evidence="1" id="KW-0812">Transmembrane</keyword>
<proteinExistence type="predicted"/>
<gene>
    <name evidence="3" type="ORF">L2725_20890</name>
</gene>
<dbReference type="EMBL" id="JAKIKT010000012">
    <property type="protein sequence ID" value="MCL2916195.1"/>
    <property type="molecule type" value="Genomic_DNA"/>
</dbReference>
<dbReference type="InterPro" id="IPR025508">
    <property type="entry name" value="DUF4395"/>
</dbReference>
<feature type="transmembrane region" description="Helical" evidence="1">
    <location>
        <begin position="133"/>
        <end position="155"/>
    </location>
</feature>
<dbReference type="RefSeq" id="WP_249250735.1">
    <property type="nucleotide sequence ID" value="NZ_JAKIKT010000012.1"/>
</dbReference>
<evidence type="ECO:0000313" key="4">
    <source>
        <dbReference type="Proteomes" id="UP001202831"/>
    </source>
</evidence>
<accession>A0ABT0NDK0</accession>
<feature type="transmembrane region" description="Helical" evidence="1">
    <location>
        <begin position="38"/>
        <end position="54"/>
    </location>
</feature>
<name>A0ABT0NDK0_9GAMM</name>
<feature type="transmembrane region" description="Helical" evidence="1">
    <location>
        <begin position="109"/>
        <end position="127"/>
    </location>
</feature>
<organism evidence="3 4">
    <name type="scientific">Shewanella corallii</name>
    <dbReference type="NCBI Taxonomy" id="560080"/>
    <lineage>
        <taxon>Bacteria</taxon>
        <taxon>Pseudomonadati</taxon>
        <taxon>Pseudomonadota</taxon>
        <taxon>Gammaproteobacteria</taxon>
        <taxon>Alteromonadales</taxon>
        <taxon>Shewanellaceae</taxon>
        <taxon>Shewanella</taxon>
    </lineage>
</organism>
<protein>
    <submittedName>
        <fullName evidence="3">DUF4395 domain-containing protein</fullName>
    </submittedName>
</protein>
<reference evidence="3 4" key="1">
    <citation type="submission" date="2022-01" db="EMBL/GenBank/DDBJ databases">
        <title>Whole genome-based taxonomy of the Shewanellaceae.</title>
        <authorList>
            <person name="Martin-Rodriguez A.J."/>
        </authorList>
    </citation>
    <scope>NUCLEOTIDE SEQUENCE [LARGE SCALE GENOMIC DNA]</scope>
    <source>
        <strain evidence="3 4">DSM 21332</strain>
    </source>
</reference>
<comment type="caution">
    <text evidence="3">The sequence shown here is derived from an EMBL/GenBank/DDBJ whole genome shotgun (WGS) entry which is preliminary data.</text>
</comment>
<evidence type="ECO:0000313" key="3">
    <source>
        <dbReference type="EMBL" id="MCL2916195.1"/>
    </source>
</evidence>
<evidence type="ECO:0000256" key="1">
    <source>
        <dbReference type="SAM" id="Phobius"/>
    </source>
</evidence>
<dbReference type="Pfam" id="PF14340">
    <property type="entry name" value="DUF4395"/>
    <property type="match status" value="1"/>
</dbReference>
<evidence type="ECO:0000259" key="2">
    <source>
        <dbReference type="Pfam" id="PF14340"/>
    </source>
</evidence>